<sequence>MNGCQMFHTESATLKPPAPEWSSEQLKWLEDQRAMYSLAHQYDDLLEFWPSLFNIFFALWPECQVLWPIILESQVLTTEQQHSLFQAEEQRKLRIKAWIEHKRTNSAVPLTIMSVSADDHQMVLHFEEPFEEAFNRCWKNVTHVELADMDSEADINKEA</sequence>
<proteinExistence type="predicted"/>
<keyword evidence="2" id="KW-1185">Reference proteome</keyword>
<reference evidence="1" key="1">
    <citation type="journal article" date="2020" name="New Phytol.">
        <title>Comparative genomics reveals dynamic genome evolution in host specialist ectomycorrhizal fungi.</title>
        <authorList>
            <person name="Lofgren L.A."/>
            <person name="Nguyen N.H."/>
            <person name="Vilgalys R."/>
            <person name="Ruytinx J."/>
            <person name="Liao H.L."/>
            <person name="Branco S."/>
            <person name="Kuo A."/>
            <person name="LaButti K."/>
            <person name="Lipzen A."/>
            <person name="Andreopoulos W."/>
            <person name="Pangilinan J."/>
            <person name="Riley R."/>
            <person name="Hundley H."/>
            <person name="Na H."/>
            <person name="Barry K."/>
            <person name="Grigoriev I.V."/>
            <person name="Stajich J.E."/>
            <person name="Kennedy P.G."/>
        </authorList>
    </citation>
    <scope>NUCLEOTIDE SEQUENCE</scope>
    <source>
        <strain evidence="1">S12</strain>
    </source>
</reference>
<dbReference type="Proteomes" id="UP000719766">
    <property type="component" value="Unassembled WGS sequence"/>
</dbReference>
<name>A0A9P7AED0_9AGAM</name>
<dbReference type="GeneID" id="64594448"/>
<protein>
    <submittedName>
        <fullName evidence="1">Uncharacterized protein</fullName>
    </submittedName>
</protein>
<organism evidence="1 2">
    <name type="scientific">Suillus plorans</name>
    <dbReference type="NCBI Taxonomy" id="116603"/>
    <lineage>
        <taxon>Eukaryota</taxon>
        <taxon>Fungi</taxon>
        <taxon>Dikarya</taxon>
        <taxon>Basidiomycota</taxon>
        <taxon>Agaricomycotina</taxon>
        <taxon>Agaricomycetes</taxon>
        <taxon>Agaricomycetidae</taxon>
        <taxon>Boletales</taxon>
        <taxon>Suillineae</taxon>
        <taxon>Suillaceae</taxon>
        <taxon>Suillus</taxon>
    </lineage>
</organism>
<dbReference type="RefSeq" id="XP_041154945.1">
    <property type="nucleotide sequence ID" value="XM_041300684.1"/>
</dbReference>
<evidence type="ECO:0000313" key="1">
    <source>
        <dbReference type="EMBL" id="KAG1787614.1"/>
    </source>
</evidence>
<gene>
    <name evidence="1" type="ORF">HD556DRAFT_1312649</name>
</gene>
<dbReference type="AlphaFoldDB" id="A0A9P7AED0"/>
<comment type="caution">
    <text evidence="1">The sequence shown here is derived from an EMBL/GenBank/DDBJ whole genome shotgun (WGS) entry which is preliminary data.</text>
</comment>
<dbReference type="OrthoDB" id="2682552at2759"/>
<dbReference type="EMBL" id="JABBWE010000077">
    <property type="protein sequence ID" value="KAG1787614.1"/>
    <property type="molecule type" value="Genomic_DNA"/>
</dbReference>
<accession>A0A9P7AED0</accession>
<evidence type="ECO:0000313" key="2">
    <source>
        <dbReference type="Proteomes" id="UP000719766"/>
    </source>
</evidence>